<evidence type="ECO:0000256" key="5">
    <source>
        <dbReference type="ARBA" id="ARBA00022581"/>
    </source>
</evidence>
<evidence type="ECO:0000256" key="3">
    <source>
        <dbReference type="ARBA" id="ARBA00004563"/>
    </source>
</evidence>
<evidence type="ECO:0000256" key="4">
    <source>
        <dbReference type="ARBA" id="ARBA00022511"/>
    </source>
</evidence>
<evidence type="ECO:0000256" key="15">
    <source>
        <dbReference type="SAM" id="Phobius"/>
    </source>
</evidence>
<dbReference type="Pfam" id="PF00429">
    <property type="entry name" value="TLV_coat"/>
    <property type="match status" value="1"/>
</dbReference>
<evidence type="ECO:0000256" key="1">
    <source>
        <dbReference type="ARBA" id="ARBA00004402"/>
    </source>
</evidence>
<reference evidence="16" key="1">
    <citation type="submission" date="2025-08" db="UniProtKB">
        <authorList>
            <consortium name="Ensembl"/>
        </authorList>
    </citation>
    <scope>IDENTIFICATION</scope>
</reference>
<keyword evidence="8 15" id="KW-1133">Transmembrane helix</keyword>
<keyword evidence="17" id="KW-1185">Reference proteome</keyword>
<accession>A0A8C5G183</accession>
<name>A0A8C5G183_GOUWI</name>
<evidence type="ECO:0000256" key="8">
    <source>
        <dbReference type="ARBA" id="ARBA00022989"/>
    </source>
</evidence>
<evidence type="ECO:0000256" key="13">
    <source>
        <dbReference type="ARBA" id="ARBA00023288"/>
    </source>
</evidence>
<keyword evidence="5" id="KW-0945">Host-virus interaction</keyword>
<dbReference type="Proteomes" id="UP000694680">
    <property type="component" value="Unassembled WGS sequence"/>
</dbReference>
<dbReference type="Ensembl" id="ENSGWIT00000007423.1">
    <property type="protein sequence ID" value="ENSGWIP00000006703.1"/>
    <property type="gene ID" value="ENSGWIG00000003906.1"/>
</dbReference>
<dbReference type="SUPFAM" id="SSF52266">
    <property type="entry name" value="SGNH hydrolase"/>
    <property type="match status" value="1"/>
</dbReference>
<feature type="region of interest" description="Disordered" evidence="14">
    <location>
        <begin position="152"/>
        <end position="214"/>
    </location>
</feature>
<dbReference type="AlphaFoldDB" id="A0A8C5G183"/>
<feature type="transmembrane region" description="Helical" evidence="15">
    <location>
        <begin position="715"/>
        <end position="741"/>
    </location>
</feature>
<organism evidence="16 17">
    <name type="scientific">Gouania willdenowi</name>
    <name type="common">Blunt-snouted clingfish</name>
    <name type="synonym">Lepadogaster willdenowi</name>
    <dbReference type="NCBI Taxonomy" id="441366"/>
    <lineage>
        <taxon>Eukaryota</taxon>
        <taxon>Metazoa</taxon>
        <taxon>Chordata</taxon>
        <taxon>Craniata</taxon>
        <taxon>Vertebrata</taxon>
        <taxon>Euteleostomi</taxon>
        <taxon>Actinopterygii</taxon>
        <taxon>Neopterygii</taxon>
        <taxon>Teleostei</taxon>
        <taxon>Neoteleostei</taxon>
        <taxon>Acanthomorphata</taxon>
        <taxon>Ovalentaria</taxon>
        <taxon>Blenniimorphae</taxon>
        <taxon>Blenniiformes</taxon>
        <taxon>Gobiesocoidei</taxon>
        <taxon>Gobiesocidae</taxon>
        <taxon>Gobiesocinae</taxon>
        <taxon>Gouania</taxon>
    </lineage>
</organism>
<evidence type="ECO:0000313" key="17">
    <source>
        <dbReference type="Proteomes" id="UP000694680"/>
    </source>
</evidence>
<evidence type="ECO:0000256" key="9">
    <source>
        <dbReference type="ARBA" id="ARBA00023136"/>
    </source>
</evidence>
<dbReference type="Gene3D" id="3.40.50.12700">
    <property type="match status" value="1"/>
</dbReference>
<evidence type="ECO:0000256" key="7">
    <source>
        <dbReference type="ARBA" id="ARBA00022870"/>
    </source>
</evidence>
<keyword evidence="13" id="KW-0449">Lipoprotein</keyword>
<evidence type="ECO:0000313" key="16">
    <source>
        <dbReference type="Ensembl" id="ENSGWIP00000006703.1"/>
    </source>
</evidence>
<dbReference type="InterPro" id="IPR018154">
    <property type="entry name" value="TLV/ENV_coat_polyprotein"/>
</dbReference>
<feature type="compositionally biased region" description="Low complexity" evidence="14">
    <location>
        <begin position="201"/>
        <end position="214"/>
    </location>
</feature>
<dbReference type="PANTHER" id="PTHR10424">
    <property type="entry name" value="VIRAL ENVELOPE PROTEIN"/>
    <property type="match status" value="1"/>
</dbReference>
<evidence type="ECO:0000256" key="14">
    <source>
        <dbReference type="SAM" id="MobiDB-lite"/>
    </source>
</evidence>
<comment type="subcellular location">
    <subcellularLocation>
        <location evidence="1">Host cell membrane</location>
        <topology evidence="1">Single-pass type I membrane protein</topology>
    </subcellularLocation>
    <subcellularLocation>
        <location evidence="2">Host endomembrane system</location>
        <topology evidence="2">Peripheral membrane protein</topology>
    </subcellularLocation>
    <subcellularLocation>
        <location evidence="3">Virion membrane</location>
        <topology evidence="3">Single-pass type I membrane protein</topology>
    </subcellularLocation>
</comment>
<evidence type="ECO:0000256" key="11">
    <source>
        <dbReference type="ARBA" id="ARBA00023157"/>
    </source>
</evidence>
<keyword evidence="9 15" id="KW-0472">Membrane</keyword>
<sequence length="790" mass="87571">MFSSNVKVICLPNDTVSDLADKILHIVADYPHLKNVVIHFGLNDLAKEESEVLKQDSTHLLKTVSCIQPKVFISGPIPPVRKGDLKFSRIYSLNKFLSSACAALSLNFIENFPIFWERRHLFRADGLCLNKAGVKLFTSNLFYFTSHTAISSDKDRGQHVPSENKTTRKEHGVNELPARNKNRQNEEVNPTPASQDPPASPQNSPTSTSSSFSPAHGAYTWPECVWSTDPTWGKDPTYTFGGLEKRMSIFRDTSLKSCEPGDCNPLYISVVNARFQDQRHFKLHVYRPAHHDPHGSFRVLVHGLPDAIQVNPKVKTVDSDFNDLTSTIPTVTESVTNLIPNNTYLGKEMSYSDVLSVEKGFNERNLWLQWMRYTARTVVKADCIVCAGARPSLATSPFDFDLTTINCVLLLFKRTVPMPKPCFDLTYKYPAVSAPVGAPPTATAYPANYTCFLREAVPGSVSVGLLPPVWCAKNITVGPAMNDSLFEAFFLGQDEPRSDLWWLCGDMRLRPILPANWHGICTLTLLIAPFKIIPYITKDEVVAAVGPLPRRSRRAAPLGSFDKNIYIDAIGVPRGVPDEFKARCQIGAGFESIFLFPTINKNVDWLNFTFYNQQRFINYTRDAIQGIHEQLAPTSLMAWQNRLGLDMLLAERGGVCTMFGDDCCVFIPNNTAPDGSVTRALSNLKALSEEVAATSGVSNPISTWFGSLYNNWYSFGYSLLISAGVTLLVLAVVGLVIIPIVRGLIVRLTTRLVSGTMLSQNLSEVGENTPFAPNGPINKQPAAINAYEFI</sequence>
<dbReference type="CDD" id="cd09951">
    <property type="entry name" value="HERV-Rb-like_HR1-HR2"/>
    <property type="match status" value="1"/>
</dbReference>
<dbReference type="Gene3D" id="1.10.287.210">
    <property type="match status" value="1"/>
</dbReference>
<protein>
    <submittedName>
        <fullName evidence="16">Uncharacterized protein</fullName>
    </submittedName>
</protein>
<proteinExistence type="predicted"/>
<keyword evidence="7" id="KW-1043">Host membrane</keyword>
<evidence type="ECO:0000256" key="2">
    <source>
        <dbReference type="ARBA" id="ARBA00004531"/>
    </source>
</evidence>
<evidence type="ECO:0000256" key="10">
    <source>
        <dbReference type="ARBA" id="ARBA00023139"/>
    </source>
</evidence>
<keyword evidence="10" id="KW-0564">Palmitate</keyword>
<keyword evidence="12" id="KW-0325">Glycoprotein</keyword>
<keyword evidence="11" id="KW-1015">Disulfide bond</keyword>
<evidence type="ECO:0000256" key="12">
    <source>
        <dbReference type="ARBA" id="ARBA00023180"/>
    </source>
</evidence>
<keyword evidence="4" id="KW-1032">Host cell membrane</keyword>
<dbReference type="Gene3D" id="3.40.50.12690">
    <property type="match status" value="1"/>
</dbReference>
<keyword evidence="6 15" id="KW-0812">Transmembrane</keyword>
<reference evidence="16" key="2">
    <citation type="submission" date="2025-09" db="UniProtKB">
        <authorList>
            <consortium name="Ensembl"/>
        </authorList>
    </citation>
    <scope>IDENTIFICATION</scope>
</reference>
<dbReference type="SUPFAM" id="SSF58069">
    <property type="entry name" value="Virus ectodomain"/>
    <property type="match status" value="1"/>
</dbReference>
<evidence type="ECO:0000256" key="6">
    <source>
        <dbReference type="ARBA" id="ARBA00022692"/>
    </source>
</evidence>
<dbReference type="PANTHER" id="PTHR10424:SF81">
    <property type="entry name" value="ERVV2 PROTEIN"/>
    <property type="match status" value="1"/>
</dbReference>